<evidence type="ECO:0000313" key="1">
    <source>
        <dbReference type="EMBL" id="MBF0967252.1"/>
    </source>
</evidence>
<accession>A0A929RSJ1</accession>
<dbReference type="AlphaFoldDB" id="A0A929RSJ1"/>
<dbReference type="Proteomes" id="UP000759246">
    <property type="component" value="Unassembled WGS sequence"/>
</dbReference>
<proteinExistence type="predicted"/>
<gene>
    <name evidence="1" type="ORF">HXK09_08935</name>
</gene>
<comment type="caution">
    <text evidence="1">The sequence shown here is derived from an EMBL/GenBank/DDBJ whole genome shotgun (WGS) entry which is preliminary data.</text>
</comment>
<name>A0A929RSJ1_9ACTO</name>
<feature type="non-terminal residue" evidence="1">
    <location>
        <position position="263"/>
    </location>
</feature>
<reference evidence="1" key="1">
    <citation type="submission" date="2020-04" db="EMBL/GenBank/DDBJ databases">
        <title>Deep metagenomics examines the oral microbiome during advanced dental caries in children, revealing novel taxa and co-occurrences with host molecules.</title>
        <authorList>
            <person name="Baker J.L."/>
            <person name="Morton J.T."/>
            <person name="Dinis M."/>
            <person name="Alvarez R."/>
            <person name="Tran N.C."/>
            <person name="Knight R."/>
            <person name="Edlund A."/>
        </authorList>
    </citation>
    <scope>NUCLEOTIDE SEQUENCE</scope>
    <source>
        <strain evidence="1">JCVI_30_bin.13</strain>
    </source>
</reference>
<dbReference type="EMBL" id="JABZGF010000377">
    <property type="protein sequence ID" value="MBF0967252.1"/>
    <property type="molecule type" value="Genomic_DNA"/>
</dbReference>
<protein>
    <submittedName>
        <fullName evidence="1">Uncharacterized protein</fullName>
    </submittedName>
</protein>
<organism evidence="1 2">
    <name type="scientific">Actinomyces bouchesdurhonensis</name>
    <dbReference type="NCBI Taxonomy" id="1852361"/>
    <lineage>
        <taxon>Bacteria</taxon>
        <taxon>Bacillati</taxon>
        <taxon>Actinomycetota</taxon>
        <taxon>Actinomycetes</taxon>
        <taxon>Actinomycetales</taxon>
        <taxon>Actinomycetaceae</taxon>
        <taxon>Actinomyces</taxon>
    </lineage>
</organism>
<sequence length="263" mass="28121">MSHQSAMCVPVITDDYSSLSDVCADVSAQATRLRSALSSFAGAMGVVRKKYKEVVTDAQAAGLLVSGDYTNCTVTLQANAPSANVSSYYSARSQLSGVQSLQRTAEQEFATALSNVDATIWDKTLRALMDQFKGNFIPSSEHPLATAPGVAGGWADLISNTWRAGHAWFHNGHYAPPEDFAQLSKWKQFTAKGDLSNWTRYGMHRAGEVPKVPGAIEGLEKVGKVTGVLGAVAEGGINAYNSYQSDTINHPDMGEGEKITRAV</sequence>
<evidence type="ECO:0000313" key="2">
    <source>
        <dbReference type="Proteomes" id="UP000759246"/>
    </source>
</evidence>